<dbReference type="Proteomes" id="UP001451303">
    <property type="component" value="Unassembled WGS sequence"/>
</dbReference>
<evidence type="ECO:0000313" key="2">
    <source>
        <dbReference type="EMBL" id="KAL0472868.1"/>
    </source>
</evidence>
<sequence length="330" mass="36187">MSAGDWFSAIIDAAPDLKLPPACPYGQKEGTASSQRDERCSQYDNSVWYQINHDHDTDEHVAIHDTSTSSDMTTDCDKVIEQGDGVPSSFRPRGEMLQETLQAAHTNVDEALGFTKHDTPAQPDLQTKNHSTYARDDVDPPTHQTDKMNLKPTPNHLAPSFHRSDASHSSSQVDLPIAVQPSHHKSSNTSLPMTGYQAKKKPADGAAKAKGANEVILAPIDYGKKCDVCKVHSIWKRTATLCFDCLANSPSQAKRQEGIRRALVGIGSCSSCYEAEDNGADRHYKNARRKARKARGEIWVPKGKKTGGNKTLKSKRSSKSAGARKRPKKN</sequence>
<gene>
    <name evidence="2" type="ORF">QR685DRAFT_569016</name>
</gene>
<feature type="region of interest" description="Disordered" evidence="1">
    <location>
        <begin position="114"/>
        <end position="173"/>
    </location>
</feature>
<accession>A0ABR3DJL4</accession>
<feature type="compositionally biased region" description="Basic and acidic residues" evidence="1">
    <location>
        <begin position="133"/>
        <end position="149"/>
    </location>
</feature>
<organism evidence="2 3">
    <name type="scientific">Neurospora intermedia</name>
    <dbReference type="NCBI Taxonomy" id="5142"/>
    <lineage>
        <taxon>Eukaryota</taxon>
        <taxon>Fungi</taxon>
        <taxon>Dikarya</taxon>
        <taxon>Ascomycota</taxon>
        <taxon>Pezizomycotina</taxon>
        <taxon>Sordariomycetes</taxon>
        <taxon>Sordariomycetidae</taxon>
        <taxon>Sordariales</taxon>
        <taxon>Sordariaceae</taxon>
        <taxon>Neurospora</taxon>
    </lineage>
</organism>
<evidence type="ECO:0000256" key="1">
    <source>
        <dbReference type="SAM" id="MobiDB-lite"/>
    </source>
</evidence>
<comment type="caution">
    <text evidence="2">The sequence shown here is derived from an EMBL/GenBank/DDBJ whole genome shotgun (WGS) entry which is preliminary data.</text>
</comment>
<reference evidence="2 3" key="1">
    <citation type="submission" date="2023-09" db="EMBL/GenBank/DDBJ databases">
        <title>Multi-omics analysis of a traditional fermented food reveals byproduct-associated fungal strains for waste-to-food upcycling.</title>
        <authorList>
            <consortium name="Lawrence Berkeley National Laboratory"/>
            <person name="Rekdal V.M."/>
            <person name="Villalobos-Escobedo J.M."/>
            <person name="Rodriguez-Valeron N."/>
            <person name="Garcia M.O."/>
            <person name="Vasquez D.P."/>
            <person name="Damayanti I."/>
            <person name="Sorensen P.M."/>
            <person name="Baidoo E.E."/>
            <person name="De Carvalho A.C."/>
            <person name="Riley R."/>
            <person name="Lipzen A."/>
            <person name="He G."/>
            <person name="Yan M."/>
            <person name="Haridas S."/>
            <person name="Daum C."/>
            <person name="Yoshinaga Y."/>
            <person name="Ng V."/>
            <person name="Grigoriev I.V."/>
            <person name="Munk R."/>
            <person name="Nuraida L."/>
            <person name="Wijaya C.H."/>
            <person name="Morales P.-C."/>
            <person name="Keasling J.D."/>
        </authorList>
    </citation>
    <scope>NUCLEOTIDE SEQUENCE [LARGE SCALE GENOMIC DNA]</scope>
    <source>
        <strain evidence="2 3">FGSC 2613</strain>
    </source>
</reference>
<feature type="compositionally biased region" description="Basic residues" evidence="1">
    <location>
        <begin position="302"/>
        <end position="330"/>
    </location>
</feature>
<proteinExistence type="predicted"/>
<feature type="region of interest" description="Disordered" evidence="1">
    <location>
        <begin position="284"/>
        <end position="330"/>
    </location>
</feature>
<name>A0ABR3DJL4_NEUIN</name>
<dbReference type="EMBL" id="JAVLET010000002">
    <property type="protein sequence ID" value="KAL0472868.1"/>
    <property type="molecule type" value="Genomic_DNA"/>
</dbReference>
<evidence type="ECO:0000313" key="3">
    <source>
        <dbReference type="Proteomes" id="UP001451303"/>
    </source>
</evidence>
<protein>
    <recommendedName>
        <fullName evidence="4">Stc1 domain-containing protein</fullName>
    </recommendedName>
</protein>
<evidence type="ECO:0008006" key="4">
    <source>
        <dbReference type="Google" id="ProtNLM"/>
    </source>
</evidence>
<keyword evidence="3" id="KW-1185">Reference proteome</keyword>